<protein>
    <recommendedName>
        <fullName evidence="4">MARVEL domain-containing protein</fullName>
    </recommendedName>
</protein>
<evidence type="ECO:0000256" key="1">
    <source>
        <dbReference type="SAM" id="Phobius"/>
    </source>
</evidence>
<feature type="non-terminal residue" evidence="2">
    <location>
        <position position="1"/>
    </location>
</feature>
<feature type="transmembrane region" description="Helical" evidence="1">
    <location>
        <begin position="53"/>
        <end position="74"/>
    </location>
</feature>
<sequence length="306" mass="32307">MAFGSMALKSLVAFIYMLCFCCAAIILGVYSYFLSVQADHKQTLAPIRNWERAVEGIAGIGVAYAIIAIVLTCFLGGKAFFAFLGIFLDVLLTAGFVAIAIMTRDGAGKCTGNDINSPIGNGASNSKTGYGSGGFGTTNSHDSNLTYASTLGFACRLNKVAFAVAVIGAFLFLFAALTQLWLARHHKREKRLSATTAPAGKRGWFGRKRGARGAAVAPAAGYTGKSGGRWFGKRNRQPVVTDKYSSTHHDTELGTIPAADTSYHHQTHDANANAAIPTAGGYHTGPAGTSVNPYGYDNGHTTTARY</sequence>
<feature type="transmembrane region" description="Helical" evidence="1">
    <location>
        <begin position="81"/>
        <end position="102"/>
    </location>
</feature>
<keyword evidence="1" id="KW-0812">Transmembrane</keyword>
<dbReference type="Proteomes" id="UP000799640">
    <property type="component" value="Unassembled WGS sequence"/>
</dbReference>
<organism evidence="2 3">
    <name type="scientific">Trichodelitschia bisporula</name>
    <dbReference type="NCBI Taxonomy" id="703511"/>
    <lineage>
        <taxon>Eukaryota</taxon>
        <taxon>Fungi</taxon>
        <taxon>Dikarya</taxon>
        <taxon>Ascomycota</taxon>
        <taxon>Pezizomycotina</taxon>
        <taxon>Dothideomycetes</taxon>
        <taxon>Dothideomycetes incertae sedis</taxon>
        <taxon>Phaeotrichales</taxon>
        <taxon>Phaeotrichaceae</taxon>
        <taxon>Trichodelitschia</taxon>
    </lineage>
</organism>
<feature type="transmembrane region" description="Helical" evidence="1">
    <location>
        <begin position="160"/>
        <end position="182"/>
    </location>
</feature>
<evidence type="ECO:0008006" key="4">
    <source>
        <dbReference type="Google" id="ProtNLM"/>
    </source>
</evidence>
<dbReference type="EMBL" id="ML996687">
    <property type="protein sequence ID" value="KAF2404883.1"/>
    <property type="molecule type" value="Genomic_DNA"/>
</dbReference>
<reference evidence="2" key="1">
    <citation type="journal article" date="2020" name="Stud. Mycol.">
        <title>101 Dothideomycetes genomes: a test case for predicting lifestyles and emergence of pathogens.</title>
        <authorList>
            <person name="Haridas S."/>
            <person name="Albert R."/>
            <person name="Binder M."/>
            <person name="Bloem J."/>
            <person name="Labutti K."/>
            <person name="Salamov A."/>
            <person name="Andreopoulos B."/>
            <person name="Baker S."/>
            <person name="Barry K."/>
            <person name="Bills G."/>
            <person name="Bluhm B."/>
            <person name="Cannon C."/>
            <person name="Castanera R."/>
            <person name="Culley D."/>
            <person name="Daum C."/>
            <person name="Ezra D."/>
            <person name="Gonzalez J."/>
            <person name="Henrissat B."/>
            <person name="Kuo A."/>
            <person name="Liang C."/>
            <person name="Lipzen A."/>
            <person name="Lutzoni F."/>
            <person name="Magnuson J."/>
            <person name="Mondo S."/>
            <person name="Nolan M."/>
            <person name="Ohm R."/>
            <person name="Pangilinan J."/>
            <person name="Park H.-J."/>
            <person name="Ramirez L."/>
            <person name="Alfaro M."/>
            <person name="Sun H."/>
            <person name="Tritt A."/>
            <person name="Yoshinaga Y."/>
            <person name="Zwiers L.-H."/>
            <person name="Turgeon B."/>
            <person name="Goodwin S."/>
            <person name="Spatafora J."/>
            <person name="Crous P."/>
            <person name="Grigoriev I."/>
        </authorList>
    </citation>
    <scope>NUCLEOTIDE SEQUENCE</scope>
    <source>
        <strain evidence="2">CBS 262.69</strain>
    </source>
</reference>
<evidence type="ECO:0000313" key="3">
    <source>
        <dbReference type="Proteomes" id="UP000799640"/>
    </source>
</evidence>
<keyword evidence="3" id="KW-1185">Reference proteome</keyword>
<dbReference type="OrthoDB" id="5342507at2759"/>
<evidence type="ECO:0000313" key="2">
    <source>
        <dbReference type="EMBL" id="KAF2404883.1"/>
    </source>
</evidence>
<keyword evidence="1" id="KW-0472">Membrane</keyword>
<feature type="transmembrane region" description="Helical" evidence="1">
    <location>
        <begin position="12"/>
        <end position="33"/>
    </location>
</feature>
<keyword evidence="1" id="KW-1133">Transmembrane helix</keyword>
<accession>A0A6G1I995</accession>
<proteinExistence type="predicted"/>
<gene>
    <name evidence="2" type="ORF">EJ06DRAFT_578172</name>
</gene>
<dbReference type="AlphaFoldDB" id="A0A6G1I995"/>
<name>A0A6G1I995_9PEZI</name>